<evidence type="ECO:0000313" key="2">
    <source>
        <dbReference type="EMBL" id="MBW4330324.1"/>
    </source>
</evidence>
<gene>
    <name evidence="2" type="ORF">KY084_05485</name>
</gene>
<feature type="domain" description="Glycosyltransferase 2-like" evidence="1">
    <location>
        <begin position="9"/>
        <end position="166"/>
    </location>
</feature>
<keyword evidence="3" id="KW-1185">Reference proteome</keyword>
<proteinExistence type="predicted"/>
<dbReference type="Pfam" id="PF00535">
    <property type="entry name" value="Glycos_transf_2"/>
    <property type="match status" value="1"/>
</dbReference>
<dbReference type="InterPro" id="IPR001173">
    <property type="entry name" value="Glyco_trans_2-like"/>
</dbReference>
<evidence type="ECO:0000259" key="1">
    <source>
        <dbReference type="Pfam" id="PF00535"/>
    </source>
</evidence>
<dbReference type="EMBL" id="JAHWZX010000004">
    <property type="protein sequence ID" value="MBW4330324.1"/>
    <property type="molecule type" value="Genomic_DNA"/>
</dbReference>
<accession>A0ABS6XJC8</accession>
<sequence length="363" mass="40360">MTIPAPAVSVIIPAYNGAELIAQTLDSLIAQTMRDFEVIVVDDCSTDGTAAVVRAYGDPRLRVVRAPRNAGCVHARNQAFALARGRYIAGLDHDDLCLPERFEKQVAFLDGTPDVVLVGTGSLLYENGVTRPHPRPMGMGSDLIDWMMLTRNPLVWSSTMFRADAARRLDPFERPDRHYVEDFDLYHRLRAFGRIAEIAEPLTLYRIVADSMSHRGEARMLAGATRLLAEQHAKLLGVADTRETAMVVRHVMARHPVPDVAVLRRVFALVERLRAAFVAHHSLSHAACEAVDRDVSTLWWRMCRAAIRSGAIHPRYVSVPDCRTLPQGGGRDMIVSGMIGRMRALRRKRAGALPQAPDLRHAE</sequence>
<organism evidence="2 3">
    <name type="scientific">Stakelama flava</name>
    <dbReference type="NCBI Taxonomy" id="2860338"/>
    <lineage>
        <taxon>Bacteria</taxon>
        <taxon>Pseudomonadati</taxon>
        <taxon>Pseudomonadota</taxon>
        <taxon>Alphaproteobacteria</taxon>
        <taxon>Sphingomonadales</taxon>
        <taxon>Sphingomonadaceae</taxon>
        <taxon>Stakelama</taxon>
    </lineage>
</organism>
<evidence type="ECO:0000313" key="3">
    <source>
        <dbReference type="Proteomes" id="UP001197214"/>
    </source>
</evidence>
<reference evidence="2 3" key="1">
    <citation type="submission" date="2021-07" db="EMBL/GenBank/DDBJ databases">
        <title>Stakelama flava sp. nov., a novel endophytic bacterium isolated from branch of Kandelia candel.</title>
        <authorList>
            <person name="Tuo L."/>
        </authorList>
    </citation>
    <scope>NUCLEOTIDE SEQUENCE [LARGE SCALE GENOMIC DNA]</scope>
    <source>
        <strain evidence="2 3">CBK3Z-3</strain>
    </source>
</reference>
<name>A0ABS6XJC8_9SPHN</name>
<comment type="caution">
    <text evidence="2">The sequence shown here is derived from an EMBL/GenBank/DDBJ whole genome shotgun (WGS) entry which is preliminary data.</text>
</comment>
<dbReference type="PANTHER" id="PTHR43685:SF11">
    <property type="entry name" value="GLYCOSYLTRANSFERASE TAGX-RELATED"/>
    <property type="match status" value="1"/>
</dbReference>
<protein>
    <submittedName>
        <fullName evidence="2">Glycosyltransferase family 2 protein</fullName>
    </submittedName>
</protein>
<dbReference type="PANTHER" id="PTHR43685">
    <property type="entry name" value="GLYCOSYLTRANSFERASE"/>
    <property type="match status" value="1"/>
</dbReference>
<dbReference type="InterPro" id="IPR050834">
    <property type="entry name" value="Glycosyltransf_2"/>
</dbReference>
<dbReference type="CDD" id="cd00761">
    <property type="entry name" value="Glyco_tranf_GTA_type"/>
    <property type="match status" value="1"/>
</dbReference>
<dbReference type="RefSeq" id="WP_219237446.1">
    <property type="nucleotide sequence ID" value="NZ_JAHWZX010000004.1"/>
</dbReference>
<dbReference type="Proteomes" id="UP001197214">
    <property type="component" value="Unassembled WGS sequence"/>
</dbReference>